<dbReference type="GO" id="GO:0004252">
    <property type="term" value="F:serine-type endopeptidase activity"/>
    <property type="evidence" value="ECO:0007669"/>
    <property type="project" value="InterPro"/>
</dbReference>
<dbReference type="PANTHER" id="PTHR43343:SF3">
    <property type="entry name" value="PROTEASE DO-LIKE 8, CHLOROPLASTIC"/>
    <property type="match status" value="1"/>
</dbReference>
<protein>
    <recommendedName>
        <fullName evidence="3">Cyclic nucleotide-binding domain-containing protein</fullName>
    </recommendedName>
</protein>
<dbReference type="InterPro" id="IPR001940">
    <property type="entry name" value="Peptidase_S1C"/>
</dbReference>
<reference evidence="4" key="1">
    <citation type="journal article" date="2020" name="J. ISSAAS">
        <title>Lactobacilli and other gastrointestinal microbiota of Peromyscus leucopus, reservoir host for agents of Lyme disease and other zoonoses in North America.</title>
        <authorList>
            <person name="Milovic A."/>
            <person name="Bassam K."/>
            <person name="Shao H."/>
            <person name="Chatzistamou I."/>
            <person name="Tufts D.M."/>
            <person name="Diuk-Wasser M."/>
            <person name="Barbour A.G."/>
        </authorList>
    </citation>
    <scope>NUCLEOTIDE SEQUENCE</scope>
    <source>
        <strain evidence="4">LL30</strain>
    </source>
</reference>
<dbReference type="AlphaFoldDB" id="A0A650EMC1"/>
<dbReference type="InterPro" id="IPR009003">
    <property type="entry name" value="Peptidase_S1_PA"/>
</dbReference>
<dbReference type="PRINTS" id="PR00834">
    <property type="entry name" value="PROTEASES2C"/>
</dbReference>
<dbReference type="PROSITE" id="PS50042">
    <property type="entry name" value="CNMP_BINDING_3"/>
    <property type="match status" value="1"/>
</dbReference>
<evidence type="ECO:0000259" key="3">
    <source>
        <dbReference type="PROSITE" id="PS50042"/>
    </source>
</evidence>
<dbReference type="Gene3D" id="2.40.10.120">
    <property type="match status" value="1"/>
</dbReference>
<proteinExistence type="predicted"/>
<name>A0A650EMC1_9BACT</name>
<organism evidence="4">
    <name type="scientific">uncultured Elusimicrobia bacterium</name>
    <dbReference type="NCBI Taxonomy" id="699876"/>
    <lineage>
        <taxon>Bacteria</taxon>
        <taxon>Pseudomonadati</taxon>
        <taxon>Elusimicrobiota</taxon>
        <taxon>Elusimicrobia</taxon>
        <taxon>environmental samples</taxon>
    </lineage>
</organism>
<gene>
    <name evidence="4" type="ORF">Elusimicrob1349_0520</name>
</gene>
<dbReference type="Pfam" id="PF13365">
    <property type="entry name" value="Trypsin_2"/>
    <property type="match status" value="1"/>
</dbReference>
<dbReference type="InterPro" id="IPR000595">
    <property type="entry name" value="cNMP-bd_dom"/>
</dbReference>
<keyword evidence="1" id="KW-0645">Protease</keyword>
<evidence type="ECO:0000256" key="2">
    <source>
        <dbReference type="ARBA" id="ARBA00022801"/>
    </source>
</evidence>
<dbReference type="InterPro" id="IPR051201">
    <property type="entry name" value="Chloro_Bact_Ser_Proteases"/>
</dbReference>
<evidence type="ECO:0000313" key="4">
    <source>
        <dbReference type="EMBL" id="QGT50582.1"/>
    </source>
</evidence>
<evidence type="ECO:0000256" key="1">
    <source>
        <dbReference type="ARBA" id="ARBA00022670"/>
    </source>
</evidence>
<dbReference type="SUPFAM" id="SSF50494">
    <property type="entry name" value="Trypsin-like serine proteases"/>
    <property type="match status" value="1"/>
</dbReference>
<accession>A0A650EMC1</accession>
<sequence>MIAHSHFSRLVFSVFLAFICLVTCGCNYHGRIRRNIYKKPSFQEKVDLSVLVVTDRFIQQSLTINGLDNYIPSQYIFRTDDGAAIAAADALGTLFTHVDAGGKRLSAQYDYVAEIDYSVEPDDIHYRFVLVENNHLAWREKRYYPGIKSTVRLTLRQPGSRQAAIILEASRRHDVSLNTLGKSLYWFNRVTLTLLYPILSPAFVQSSGSNIRKNLEKDLRDCLSEIMDKLEENRVILSKSHERELLPRRDGEYRELLEKTVYLEVPGSHGTGFFISPDGYILTNAHVVKQNRDARFYLYKDLPFTPFQAEPPFRYARVVKVNRERDVAILKAEGEFPYFELETDRSLYKTGDTVLAIGNPHDKFWTVTQGIISALNNHNGTDEIQVDAAINPGNSGGPLVLKSSGRVIGVNTRVLRPELGFGMGYALSSFDVTRTLGITQPVDGKKLERERIKNTPERK</sequence>
<dbReference type="GO" id="GO:0006508">
    <property type="term" value="P:proteolysis"/>
    <property type="evidence" value="ECO:0007669"/>
    <property type="project" value="UniProtKB-KW"/>
</dbReference>
<feature type="domain" description="Cyclic nucleotide-binding" evidence="3">
    <location>
        <begin position="348"/>
        <end position="401"/>
    </location>
</feature>
<dbReference type="PANTHER" id="PTHR43343">
    <property type="entry name" value="PEPTIDASE S12"/>
    <property type="match status" value="1"/>
</dbReference>
<dbReference type="EMBL" id="MN577571">
    <property type="protein sequence ID" value="QGT50582.1"/>
    <property type="molecule type" value="Genomic_DNA"/>
</dbReference>
<keyword evidence="2" id="KW-0378">Hydrolase</keyword>